<evidence type="ECO:0000256" key="1">
    <source>
        <dbReference type="SAM" id="SignalP"/>
    </source>
</evidence>
<feature type="signal peptide" evidence="1">
    <location>
        <begin position="1"/>
        <end position="25"/>
    </location>
</feature>
<evidence type="ECO:0000313" key="3">
    <source>
        <dbReference type="Proteomes" id="UP001218218"/>
    </source>
</evidence>
<evidence type="ECO:0000313" key="2">
    <source>
        <dbReference type="EMBL" id="KAJ7366113.1"/>
    </source>
</evidence>
<evidence type="ECO:0008006" key="4">
    <source>
        <dbReference type="Google" id="ProtNLM"/>
    </source>
</evidence>
<protein>
    <recommendedName>
        <fullName evidence="4">Secreted protein</fullName>
    </recommendedName>
</protein>
<feature type="chain" id="PRO_5042274095" description="Secreted protein" evidence="1">
    <location>
        <begin position="26"/>
        <end position="89"/>
    </location>
</feature>
<dbReference type="EMBL" id="JARIHO010000002">
    <property type="protein sequence ID" value="KAJ7366113.1"/>
    <property type="molecule type" value="Genomic_DNA"/>
</dbReference>
<proteinExistence type="predicted"/>
<reference evidence="2" key="1">
    <citation type="submission" date="2023-03" db="EMBL/GenBank/DDBJ databases">
        <title>Massive genome expansion in bonnet fungi (Mycena s.s.) driven by repeated elements and novel gene families across ecological guilds.</title>
        <authorList>
            <consortium name="Lawrence Berkeley National Laboratory"/>
            <person name="Harder C.B."/>
            <person name="Miyauchi S."/>
            <person name="Viragh M."/>
            <person name="Kuo A."/>
            <person name="Thoen E."/>
            <person name="Andreopoulos B."/>
            <person name="Lu D."/>
            <person name="Skrede I."/>
            <person name="Drula E."/>
            <person name="Henrissat B."/>
            <person name="Morin E."/>
            <person name="Kohler A."/>
            <person name="Barry K."/>
            <person name="LaButti K."/>
            <person name="Morin E."/>
            <person name="Salamov A."/>
            <person name="Lipzen A."/>
            <person name="Mereny Z."/>
            <person name="Hegedus B."/>
            <person name="Baldrian P."/>
            <person name="Stursova M."/>
            <person name="Weitz H."/>
            <person name="Taylor A."/>
            <person name="Grigoriev I.V."/>
            <person name="Nagy L.G."/>
            <person name="Martin F."/>
            <person name="Kauserud H."/>
        </authorList>
    </citation>
    <scope>NUCLEOTIDE SEQUENCE</scope>
    <source>
        <strain evidence="2">CBHHK002</strain>
    </source>
</reference>
<gene>
    <name evidence="2" type="ORF">DFH08DRAFT_833535</name>
</gene>
<dbReference type="Proteomes" id="UP001218218">
    <property type="component" value="Unassembled WGS sequence"/>
</dbReference>
<name>A0AAD7AQG2_9AGAR</name>
<keyword evidence="1" id="KW-0732">Signal</keyword>
<dbReference type="AlphaFoldDB" id="A0AAD7AQG2"/>
<keyword evidence="3" id="KW-1185">Reference proteome</keyword>
<sequence>MFSRVLTVFALALAVAATTCPNCPAKDILGNALVAKSGGTLGTPRFCGYSPDATGASGPSVLCFYNDSTGTGSGPGASCPAVAPIADVC</sequence>
<accession>A0AAD7AQG2</accession>
<organism evidence="2 3">
    <name type="scientific">Mycena albidolilacea</name>
    <dbReference type="NCBI Taxonomy" id="1033008"/>
    <lineage>
        <taxon>Eukaryota</taxon>
        <taxon>Fungi</taxon>
        <taxon>Dikarya</taxon>
        <taxon>Basidiomycota</taxon>
        <taxon>Agaricomycotina</taxon>
        <taxon>Agaricomycetes</taxon>
        <taxon>Agaricomycetidae</taxon>
        <taxon>Agaricales</taxon>
        <taxon>Marasmiineae</taxon>
        <taxon>Mycenaceae</taxon>
        <taxon>Mycena</taxon>
    </lineage>
</organism>
<comment type="caution">
    <text evidence="2">The sequence shown here is derived from an EMBL/GenBank/DDBJ whole genome shotgun (WGS) entry which is preliminary data.</text>
</comment>